<feature type="compositionally biased region" description="Low complexity" evidence="1">
    <location>
        <begin position="222"/>
        <end position="232"/>
    </location>
</feature>
<feature type="compositionally biased region" description="Low complexity" evidence="1">
    <location>
        <begin position="198"/>
        <end position="215"/>
    </location>
</feature>
<feature type="compositionally biased region" description="Pro residues" evidence="1">
    <location>
        <begin position="182"/>
        <end position="197"/>
    </location>
</feature>
<dbReference type="EMBL" id="HBIQ01028852">
    <property type="protein sequence ID" value="CAE0541687.1"/>
    <property type="molecule type" value="Transcribed_RNA"/>
</dbReference>
<proteinExistence type="predicted"/>
<evidence type="ECO:0000313" key="2">
    <source>
        <dbReference type="EMBL" id="CAE0541687.1"/>
    </source>
</evidence>
<reference evidence="2" key="1">
    <citation type="submission" date="2021-01" db="EMBL/GenBank/DDBJ databases">
        <authorList>
            <person name="Corre E."/>
            <person name="Pelletier E."/>
            <person name="Niang G."/>
            <person name="Scheremetjew M."/>
            <person name="Finn R."/>
            <person name="Kale V."/>
            <person name="Holt S."/>
            <person name="Cochrane G."/>
            <person name="Meng A."/>
            <person name="Brown T."/>
            <person name="Cohen L."/>
        </authorList>
    </citation>
    <scope>NUCLEOTIDE SEQUENCE</scope>
    <source>
        <strain evidence="2">SPMC142</strain>
    </source>
</reference>
<organism evidence="2">
    <name type="scientific">Strombidinopsis acuminata</name>
    <dbReference type="NCBI Taxonomy" id="141414"/>
    <lineage>
        <taxon>Eukaryota</taxon>
        <taxon>Sar</taxon>
        <taxon>Alveolata</taxon>
        <taxon>Ciliophora</taxon>
        <taxon>Intramacronucleata</taxon>
        <taxon>Spirotrichea</taxon>
        <taxon>Choreotrichia</taxon>
        <taxon>Choreotrichida</taxon>
        <taxon>Strombidinopsidae</taxon>
        <taxon>Strombidinopsis</taxon>
    </lineage>
</organism>
<sequence length="232" mass="23938">MGSVAAELRADCSNLQAIVEWCEESFLQDDPEEAISQAQTYLVDALATVSRHIVEAATSLSDIVEAQGGAVDAVDARLRLVENKLAYHRARIAQDATTLQLASCRSAKPTGPALRPGSPVQESSLLLHDPIRASNGKLDLTVLDNVGQFGADVCVRISLDVDASSGAQSFGLGSFGTTSASTPPPPKGAPPPPPPPLSSSGIAGGPRIPAPTATRKPPPPRLGAKPPLASSR</sequence>
<gene>
    <name evidence="2" type="ORF">SACU0126_LOCUS9544</name>
</gene>
<feature type="region of interest" description="Disordered" evidence="1">
    <location>
        <begin position="172"/>
        <end position="232"/>
    </location>
</feature>
<evidence type="ECO:0000256" key="1">
    <source>
        <dbReference type="SAM" id="MobiDB-lite"/>
    </source>
</evidence>
<dbReference type="Gene3D" id="6.10.140.1620">
    <property type="match status" value="1"/>
</dbReference>
<dbReference type="AlphaFoldDB" id="A0A7S3W7F6"/>
<protein>
    <submittedName>
        <fullName evidence="2">Uncharacterized protein</fullName>
    </submittedName>
</protein>
<name>A0A7S3W7F6_9SPIT</name>
<accession>A0A7S3W7F6</accession>